<dbReference type="EMBL" id="CXWC01000011">
    <property type="protein sequence ID" value="CTQ72710.1"/>
    <property type="molecule type" value="Genomic_DNA"/>
</dbReference>
<accession>A0A0M7AES9</accession>
<dbReference type="AlphaFoldDB" id="A0A0M7AES9"/>
<evidence type="ECO:0000313" key="4">
    <source>
        <dbReference type="Proteomes" id="UP000049983"/>
    </source>
</evidence>
<feature type="domain" description="Thiol:disulfide interchange protein DsbD N-terminal" evidence="2">
    <location>
        <begin position="55"/>
        <end position="160"/>
    </location>
</feature>
<dbReference type="InterPro" id="IPR028250">
    <property type="entry name" value="DsbDN"/>
</dbReference>
<evidence type="ECO:0000313" key="3">
    <source>
        <dbReference type="EMBL" id="CTQ72710.1"/>
    </source>
</evidence>
<evidence type="ECO:0000256" key="1">
    <source>
        <dbReference type="SAM" id="SignalP"/>
    </source>
</evidence>
<feature type="chain" id="PRO_5009788010" description="Thiol:disulfide interchange protein DsbD N-terminal domain-containing protein" evidence="1">
    <location>
        <begin position="34"/>
        <end position="284"/>
    </location>
</feature>
<proteinExistence type="predicted"/>
<dbReference type="STRING" id="311410.LA5095_00199"/>
<keyword evidence="4" id="KW-1185">Reference proteome</keyword>
<feature type="signal peptide" evidence="1">
    <location>
        <begin position="1"/>
        <end position="33"/>
    </location>
</feature>
<evidence type="ECO:0000259" key="2">
    <source>
        <dbReference type="Pfam" id="PF11412"/>
    </source>
</evidence>
<gene>
    <name evidence="3" type="ORF">LA5096_03340</name>
</gene>
<protein>
    <recommendedName>
        <fullName evidence="2">Thiol:disulfide interchange protein DsbD N-terminal domain-containing protein</fullName>
    </recommendedName>
</protein>
<name>A0A0M7AES9_9HYPH</name>
<dbReference type="Pfam" id="PF11412">
    <property type="entry name" value="DsbD_N"/>
    <property type="match status" value="1"/>
</dbReference>
<organism evidence="3 4">
    <name type="scientific">Roseibium album</name>
    <dbReference type="NCBI Taxonomy" id="311410"/>
    <lineage>
        <taxon>Bacteria</taxon>
        <taxon>Pseudomonadati</taxon>
        <taxon>Pseudomonadota</taxon>
        <taxon>Alphaproteobacteria</taxon>
        <taxon>Hyphomicrobiales</taxon>
        <taxon>Stappiaceae</taxon>
        <taxon>Roseibium</taxon>
    </lineage>
</organism>
<sequence>MTSRRNSCSTEPMKYTVQIALMMLLCAFSPARAEMTDWVEVQGGAVRLISAGPLQDGHYMAGLEFLLEPGWHTYWRYAGEAGIPPQISVTASDNIENLEILYPVPERYDDGFSESIVYHDGIVLPFRITPAVKDQDAKLEVEVFFGICKDVCVPGDAALTLDFNPSGNNDALSKRLIERDLTAVPRQETNNGLEINSVTHDGKGFLLVEATVGDDGEADLFAAGPEGSFIGLPKPLGRNGDKATWRLSTKGLATTASDRQLRLVLSSNGTGVERLEPISADWID</sequence>
<keyword evidence="1" id="KW-0732">Signal</keyword>
<reference evidence="4" key="1">
    <citation type="submission" date="2015-07" db="EMBL/GenBank/DDBJ databases">
        <authorList>
            <person name="Rodrigo-Torres Lidia"/>
            <person name="Arahal R.David."/>
        </authorList>
    </citation>
    <scope>NUCLEOTIDE SEQUENCE [LARGE SCALE GENOMIC DNA]</scope>
    <source>
        <strain evidence="4">CECT 5096</strain>
    </source>
</reference>
<dbReference type="Proteomes" id="UP000049983">
    <property type="component" value="Unassembled WGS sequence"/>
</dbReference>